<dbReference type="PANTHER" id="PTHR37850:SF3">
    <property type="entry name" value="BLR7815 PROTEIN"/>
    <property type="match status" value="1"/>
</dbReference>
<evidence type="ECO:0000259" key="1">
    <source>
        <dbReference type="Pfam" id="PF21135"/>
    </source>
</evidence>
<comment type="caution">
    <text evidence="2">The sequence shown here is derived from an EMBL/GenBank/DDBJ whole genome shotgun (WGS) entry which is preliminary data.</text>
</comment>
<protein>
    <submittedName>
        <fullName evidence="2">Homoserine dehydrogenase</fullName>
    </submittedName>
</protein>
<evidence type="ECO:0000313" key="3">
    <source>
        <dbReference type="Proteomes" id="UP001589793"/>
    </source>
</evidence>
<dbReference type="PANTHER" id="PTHR37850">
    <property type="entry name" value="STRU PROTEIN"/>
    <property type="match status" value="1"/>
</dbReference>
<dbReference type="InterPro" id="IPR036291">
    <property type="entry name" value="NAD(P)-bd_dom_sf"/>
</dbReference>
<dbReference type="InterPro" id="IPR048423">
    <property type="entry name" value="DRL_cat"/>
</dbReference>
<dbReference type="Pfam" id="PF21135">
    <property type="entry name" value="DRL_cat"/>
    <property type="match status" value="1"/>
</dbReference>
<sequence>MRLTSPARDRAPLRCALTGARGGYGRSLLAQLASTPELLPSVLVDPDVEGVAAMLAELADGTRDDPSAAARPGAEPALDAAAASAILVSGGTVLAAGPDAVPWDDLDILVEASGKIGPGCAYARQALRHGVHVVMVSKEVDTVAGPALAGLAAEAGLSYLPADGDQPANLLRLADWVAAVGLDVVAMGKSAEHDLLLDPAAGTLTQDGVSIPAPGFTDLLTLGADAPATLASRAALAAGLKRSAAADPCEMTVVAQRLGIGADVEQMHYPIARIDELADVYARREHGGLIGSEAALDVFSALRLPGEASFAGGVFAIVRTGDPATWELLREKGHVISRDGRYACLYWPYHLMGVETPLTLHAAADGRPGRAVRASTILAARAARDLDAGTEFHVAGHHHEIDGVDPVMIAPVPEATAFYLLDGARLRRPVRAGELIGAQDLEGLDPLAHELHRAGREDAGTAG</sequence>
<feature type="domain" description="Oxidoreductase DRL-like catalytic" evidence="1">
    <location>
        <begin position="164"/>
        <end position="356"/>
    </location>
</feature>
<name>A0ABV6RA37_9MICO</name>
<dbReference type="SUPFAM" id="SSF51735">
    <property type="entry name" value="NAD(P)-binding Rossmann-fold domains"/>
    <property type="match status" value="1"/>
</dbReference>
<gene>
    <name evidence="2" type="ORF">ACFFF6_04495</name>
</gene>
<evidence type="ECO:0000313" key="2">
    <source>
        <dbReference type="EMBL" id="MFC0673212.1"/>
    </source>
</evidence>
<keyword evidence="3" id="KW-1185">Reference proteome</keyword>
<dbReference type="Proteomes" id="UP001589793">
    <property type="component" value="Unassembled WGS sequence"/>
</dbReference>
<organism evidence="2 3">
    <name type="scientific">Brachybacterium hainanense</name>
    <dbReference type="NCBI Taxonomy" id="1541174"/>
    <lineage>
        <taxon>Bacteria</taxon>
        <taxon>Bacillati</taxon>
        <taxon>Actinomycetota</taxon>
        <taxon>Actinomycetes</taxon>
        <taxon>Micrococcales</taxon>
        <taxon>Dermabacteraceae</taxon>
        <taxon>Brachybacterium</taxon>
    </lineage>
</organism>
<dbReference type="Gene3D" id="3.40.50.720">
    <property type="entry name" value="NAD(P)-binding Rossmann-like Domain"/>
    <property type="match status" value="1"/>
</dbReference>
<accession>A0ABV6RA37</accession>
<dbReference type="RefSeq" id="WP_376978602.1">
    <property type="nucleotide sequence ID" value="NZ_JBHLSV010000004.1"/>
</dbReference>
<reference evidence="2 3" key="1">
    <citation type="submission" date="2024-09" db="EMBL/GenBank/DDBJ databases">
        <authorList>
            <person name="Sun Q."/>
            <person name="Mori K."/>
        </authorList>
    </citation>
    <scope>NUCLEOTIDE SEQUENCE [LARGE SCALE GENOMIC DNA]</scope>
    <source>
        <strain evidence="2 3">CICC 10874</strain>
    </source>
</reference>
<proteinExistence type="predicted"/>
<dbReference type="EMBL" id="JBHLSV010000004">
    <property type="protein sequence ID" value="MFC0673212.1"/>
    <property type="molecule type" value="Genomic_DNA"/>
</dbReference>